<dbReference type="AlphaFoldDB" id="A0A8S3Y0T5"/>
<dbReference type="InterPro" id="IPR001841">
    <property type="entry name" value="Znf_RING"/>
</dbReference>
<protein>
    <submittedName>
        <fullName evidence="10">(apollo) hypothetical protein</fullName>
    </submittedName>
</protein>
<feature type="coiled-coil region" evidence="7">
    <location>
        <begin position="228"/>
        <end position="255"/>
    </location>
</feature>
<evidence type="ECO:0000256" key="7">
    <source>
        <dbReference type="SAM" id="Coils"/>
    </source>
</evidence>
<feature type="repeat" description="NHL" evidence="6">
    <location>
        <begin position="449"/>
        <end position="478"/>
    </location>
</feature>
<dbReference type="InterPro" id="IPR001258">
    <property type="entry name" value="NHL_repeat"/>
</dbReference>
<feature type="domain" description="RING-type" evidence="9">
    <location>
        <begin position="81"/>
        <end position="120"/>
    </location>
</feature>
<feature type="compositionally biased region" description="Acidic residues" evidence="8">
    <location>
        <begin position="712"/>
        <end position="722"/>
    </location>
</feature>
<dbReference type="SMART" id="SM00184">
    <property type="entry name" value="RING"/>
    <property type="match status" value="1"/>
</dbReference>
<dbReference type="OrthoDB" id="654191at2759"/>
<evidence type="ECO:0000256" key="6">
    <source>
        <dbReference type="PROSITE-ProRule" id="PRU00504"/>
    </source>
</evidence>
<proteinExistence type="predicted"/>
<dbReference type="InterPro" id="IPR027370">
    <property type="entry name" value="Znf-RING_euk"/>
</dbReference>
<evidence type="ECO:0000313" key="10">
    <source>
        <dbReference type="EMBL" id="CAG5049294.1"/>
    </source>
</evidence>
<evidence type="ECO:0000256" key="2">
    <source>
        <dbReference type="ARBA" id="ARBA00022737"/>
    </source>
</evidence>
<dbReference type="CDD" id="cd05819">
    <property type="entry name" value="NHL"/>
    <property type="match status" value="1"/>
</dbReference>
<dbReference type="GO" id="GO:0061630">
    <property type="term" value="F:ubiquitin protein ligase activity"/>
    <property type="evidence" value="ECO:0007669"/>
    <property type="project" value="TreeGrafter"/>
</dbReference>
<gene>
    <name evidence="10" type="ORF">PAPOLLO_LOCUS24461</name>
</gene>
<dbReference type="Pfam" id="PF17170">
    <property type="entry name" value="DUF5128"/>
    <property type="match status" value="1"/>
</dbReference>
<keyword evidence="4" id="KW-0862">Zinc</keyword>
<feature type="repeat" description="NHL" evidence="6">
    <location>
        <begin position="592"/>
        <end position="635"/>
    </location>
</feature>
<dbReference type="PANTHER" id="PTHR24104:SF25">
    <property type="entry name" value="PROTEIN LIN-41"/>
    <property type="match status" value="1"/>
</dbReference>
<dbReference type="PROSITE" id="PS51125">
    <property type="entry name" value="NHL"/>
    <property type="match status" value="4"/>
</dbReference>
<dbReference type="GO" id="GO:0043161">
    <property type="term" value="P:proteasome-mediated ubiquitin-dependent protein catabolic process"/>
    <property type="evidence" value="ECO:0007669"/>
    <property type="project" value="TreeGrafter"/>
</dbReference>
<dbReference type="InterPro" id="IPR017907">
    <property type="entry name" value="Znf_RING_CS"/>
</dbReference>
<evidence type="ECO:0000259" key="9">
    <source>
        <dbReference type="PROSITE" id="PS50089"/>
    </source>
</evidence>
<dbReference type="Pfam" id="PF13445">
    <property type="entry name" value="zf-RING_UBOX"/>
    <property type="match status" value="1"/>
</dbReference>
<reference evidence="10" key="1">
    <citation type="submission" date="2021-04" db="EMBL/GenBank/DDBJ databases">
        <authorList>
            <person name="Tunstrom K."/>
        </authorList>
    </citation>
    <scope>NUCLEOTIDE SEQUENCE</scope>
</reference>
<comment type="caution">
    <text evidence="10">The sequence shown here is derived from an EMBL/GenBank/DDBJ whole genome shotgun (WGS) entry which is preliminary data.</text>
</comment>
<organism evidence="10 11">
    <name type="scientific">Parnassius apollo</name>
    <name type="common">Apollo butterfly</name>
    <name type="synonym">Papilio apollo</name>
    <dbReference type="NCBI Taxonomy" id="110799"/>
    <lineage>
        <taxon>Eukaryota</taxon>
        <taxon>Metazoa</taxon>
        <taxon>Ecdysozoa</taxon>
        <taxon>Arthropoda</taxon>
        <taxon>Hexapoda</taxon>
        <taxon>Insecta</taxon>
        <taxon>Pterygota</taxon>
        <taxon>Neoptera</taxon>
        <taxon>Endopterygota</taxon>
        <taxon>Lepidoptera</taxon>
        <taxon>Glossata</taxon>
        <taxon>Ditrysia</taxon>
        <taxon>Papilionoidea</taxon>
        <taxon>Papilionidae</taxon>
        <taxon>Parnassiinae</taxon>
        <taxon>Parnassini</taxon>
        <taxon>Parnassius</taxon>
        <taxon>Parnassius</taxon>
    </lineage>
</organism>
<accession>A0A8S3Y0T5</accession>
<keyword evidence="7" id="KW-0175">Coiled coil</keyword>
<feature type="compositionally biased region" description="Pro residues" evidence="8">
    <location>
        <begin position="723"/>
        <end position="736"/>
    </location>
</feature>
<keyword evidence="11" id="KW-1185">Reference proteome</keyword>
<dbReference type="PANTHER" id="PTHR24104">
    <property type="entry name" value="E3 UBIQUITIN-PROTEIN LIGASE NHLRC1-RELATED"/>
    <property type="match status" value="1"/>
</dbReference>
<keyword evidence="2" id="KW-0677">Repeat</keyword>
<evidence type="ECO:0000256" key="8">
    <source>
        <dbReference type="SAM" id="MobiDB-lite"/>
    </source>
</evidence>
<keyword evidence="3 5" id="KW-0863">Zinc-finger</keyword>
<feature type="repeat" description="NHL" evidence="6">
    <location>
        <begin position="557"/>
        <end position="587"/>
    </location>
</feature>
<feature type="region of interest" description="Disordered" evidence="8">
    <location>
        <begin position="681"/>
        <end position="743"/>
    </location>
</feature>
<evidence type="ECO:0000256" key="1">
    <source>
        <dbReference type="ARBA" id="ARBA00022723"/>
    </source>
</evidence>
<dbReference type="EMBL" id="CAJQZP010001468">
    <property type="protein sequence ID" value="CAG5049294.1"/>
    <property type="molecule type" value="Genomic_DNA"/>
</dbReference>
<evidence type="ECO:0000256" key="4">
    <source>
        <dbReference type="ARBA" id="ARBA00022833"/>
    </source>
</evidence>
<dbReference type="GO" id="GO:0008270">
    <property type="term" value="F:zinc ion binding"/>
    <property type="evidence" value="ECO:0007669"/>
    <property type="project" value="UniProtKB-KW"/>
</dbReference>
<dbReference type="GO" id="GO:0000209">
    <property type="term" value="P:protein polyubiquitination"/>
    <property type="evidence" value="ECO:0007669"/>
    <property type="project" value="TreeGrafter"/>
</dbReference>
<feature type="compositionally biased region" description="Low complexity" evidence="8">
    <location>
        <begin position="804"/>
        <end position="823"/>
    </location>
</feature>
<feature type="compositionally biased region" description="Basic residues" evidence="8">
    <location>
        <begin position="698"/>
        <end position="708"/>
    </location>
</feature>
<dbReference type="Pfam" id="PF01436">
    <property type="entry name" value="NHL"/>
    <property type="match status" value="2"/>
</dbReference>
<feature type="region of interest" description="Disordered" evidence="8">
    <location>
        <begin position="804"/>
        <end position="830"/>
    </location>
</feature>
<sequence length="830" mass="92655">MADKVKKKPPIFALKRWNSNKQMDETKVPKSPTTPLIQNQNPSLMFKSIIPSPAPRSANAPASEAKPRKISAGGIKELVQCPLCLEVLHNPKMLPCQHTFCLACLRVYVDAEPVIDCPICYTRIQIHGPNHLDDLPPNLYIDTLLQVVGISTAKPKKSVTPPSTPAPAIGVSGMQNVDLYAGGLRCCHCRTMCDTNEVITCEHCKLKFCKVCWSQHLEDMRIQIGSILKQLDSAANRLEHKIEYCKDRCERITEQINMVAEEKINAILEAKVHLLQEISELQKTGDMSALTLQSSLREAREIATRAMTSKETLDDNEKVMTFLNIHRNALQLLTDVSKWDSDNFVFDKENFCIELETATPLDAESDDPLPETTKQNNPLESEESLVLHYRSRNFTPYYAWRKTARPCGIGLGPWNEHLYICAKDSHSVLVVERSQAKIVTRLTCEEMLCPVHIAFLKNLGEIYVTDKWKHCIHVFSKEGEYLRSMGQKGSRDGMFRSPEGIATDSSQQLIYVVDTGNDRVQILQPDGKFVDRIGVTTRQQPLHTASVWDTKEILCTELNAPTDVAVTNDRVIVLDSGNRRVKVYNKQDKNKVLEFGSLGHRKGQFRQPEVLAVDPMGFILVGDSGNCRVQVFKPNGQLVRVFGRLGTEPGKFGWISGIYVTKQLDVIVRCYCTGIGGKRLTTGGKTRRASEEGTSAPKRARPRQKRTKAISEEDSDLEDPTEDPPPPPSPNPPPSAPQGGSGGQLDISIVYTLLMEVKENQSKMLNMMYSLVEKMDKDRQLTHNMNLRIESLQKACILGLTAQPAPTASQSPSSGTTPHTSTTERGPIFM</sequence>
<keyword evidence="1" id="KW-0479">Metal-binding</keyword>
<evidence type="ECO:0000256" key="3">
    <source>
        <dbReference type="ARBA" id="ARBA00022771"/>
    </source>
</evidence>
<evidence type="ECO:0000256" key="5">
    <source>
        <dbReference type="PROSITE-ProRule" id="PRU00175"/>
    </source>
</evidence>
<feature type="region of interest" description="Disordered" evidence="8">
    <location>
        <begin position="20"/>
        <end position="39"/>
    </location>
</feature>
<dbReference type="PROSITE" id="PS50089">
    <property type="entry name" value="ZF_RING_2"/>
    <property type="match status" value="1"/>
</dbReference>
<dbReference type="InterPro" id="IPR050952">
    <property type="entry name" value="TRIM-NHL_E3_ligases"/>
</dbReference>
<name>A0A8S3Y0T5_PARAO</name>
<dbReference type="PROSITE" id="PS00518">
    <property type="entry name" value="ZF_RING_1"/>
    <property type="match status" value="1"/>
</dbReference>
<feature type="region of interest" description="Disordered" evidence="8">
    <location>
        <begin position="362"/>
        <end position="381"/>
    </location>
</feature>
<feature type="repeat" description="NHL" evidence="6">
    <location>
        <begin position="482"/>
        <end position="526"/>
    </location>
</feature>
<evidence type="ECO:0000313" key="11">
    <source>
        <dbReference type="Proteomes" id="UP000691718"/>
    </source>
</evidence>
<dbReference type="Proteomes" id="UP000691718">
    <property type="component" value="Unassembled WGS sequence"/>
</dbReference>